<dbReference type="CDD" id="cd05233">
    <property type="entry name" value="SDR_c"/>
    <property type="match status" value="1"/>
</dbReference>
<protein>
    <submittedName>
        <fullName evidence="3">SDR family oxidoreductase</fullName>
    </submittedName>
</protein>
<sequence>MDLGLDGARAVVTGGSRGLGLAIADSLAAEGAWVGLIARGPDGLADAAEKVGRHGRPVVTVVADVSDAGALTAAVDEVAEALGGLDRVVANAGGTVGPGNLRTSSIEDFVDTYALNAGHAAAATKAALPHLERAGGGSVLFVASVNGTKPAPRTAYSAAKAGEIHLAATLALELAPLNIRVNAISPGSIMFEGGTWERFKARDPEVFESFRANEFPFGRLGRPEEIGDVAAFLLSARASWITGANVVVDGAQGRPSARSF</sequence>
<dbReference type="PRINTS" id="PR00080">
    <property type="entry name" value="SDRFAMILY"/>
</dbReference>
<dbReference type="FunFam" id="3.40.50.720:FF:000084">
    <property type="entry name" value="Short-chain dehydrogenase reductase"/>
    <property type="match status" value="1"/>
</dbReference>
<dbReference type="Pfam" id="PF13561">
    <property type="entry name" value="adh_short_C2"/>
    <property type="match status" value="1"/>
</dbReference>
<gene>
    <name evidence="3" type="ORF">FL583_35305</name>
</gene>
<dbReference type="AlphaFoldDB" id="A0A545AGK3"/>
<dbReference type="InterPro" id="IPR036291">
    <property type="entry name" value="NAD(P)-bd_dom_sf"/>
</dbReference>
<dbReference type="PANTHER" id="PTHR43943:SF17">
    <property type="entry name" value="3-PHENYLPROPIONATE-DIHYDRODIOL_CINNAMIC ACID-DIHYDRODIOL DEHYDROGENASE"/>
    <property type="match status" value="1"/>
</dbReference>
<accession>A0A545AGK3</accession>
<dbReference type="OrthoDB" id="3208554at2"/>
<dbReference type="PRINTS" id="PR00081">
    <property type="entry name" value="GDHRDH"/>
</dbReference>
<organism evidence="3 4">
    <name type="scientific">Cryptosporangium phraense</name>
    <dbReference type="NCBI Taxonomy" id="2593070"/>
    <lineage>
        <taxon>Bacteria</taxon>
        <taxon>Bacillati</taxon>
        <taxon>Actinomycetota</taxon>
        <taxon>Actinomycetes</taxon>
        <taxon>Cryptosporangiales</taxon>
        <taxon>Cryptosporangiaceae</taxon>
        <taxon>Cryptosporangium</taxon>
    </lineage>
</organism>
<evidence type="ECO:0000256" key="1">
    <source>
        <dbReference type="ARBA" id="ARBA00006484"/>
    </source>
</evidence>
<evidence type="ECO:0000313" key="4">
    <source>
        <dbReference type="Proteomes" id="UP000317982"/>
    </source>
</evidence>
<evidence type="ECO:0000256" key="2">
    <source>
        <dbReference type="ARBA" id="ARBA00023002"/>
    </source>
</evidence>
<proteinExistence type="inferred from homology"/>
<dbReference type="InParanoid" id="A0A545AGK3"/>
<comment type="caution">
    <text evidence="3">The sequence shown here is derived from an EMBL/GenBank/DDBJ whole genome shotgun (WGS) entry which is preliminary data.</text>
</comment>
<dbReference type="SUPFAM" id="SSF51735">
    <property type="entry name" value="NAD(P)-binding Rossmann-fold domains"/>
    <property type="match status" value="1"/>
</dbReference>
<dbReference type="InterPro" id="IPR002347">
    <property type="entry name" value="SDR_fam"/>
</dbReference>
<name>A0A545AGK3_9ACTN</name>
<dbReference type="PANTHER" id="PTHR43943">
    <property type="entry name" value="DEHYDROGENASE/REDUCTASE (SDR FAMILY) MEMBER 4"/>
    <property type="match status" value="1"/>
</dbReference>
<dbReference type="Gene3D" id="3.40.50.720">
    <property type="entry name" value="NAD(P)-binding Rossmann-like Domain"/>
    <property type="match status" value="1"/>
</dbReference>
<keyword evidence="4" id="KW-1185">Reference proteome</keyword>
<keyword evidence="2" id="KW-0560">Oxidoreductase</keyword>
<evidence type="ECO:0000313" key="3">
    <source>
        <dbReference type="EMBL" id="TQS40400.1"/>
    </source>
</evidence>
<dbReference type="EMBL" id="VIRS01000042">
    <property type="protein sequence ID" value="TQS40400.1"/>
    <property type="molecule type" value="Genomic_DNA"/>
</dbReference>
<reference evidence="3 4" key="1">
    <citation type="submission" date="2019-07" db="EMBL/GenBank/DDBJ databases">
        <title>Cryptosporangium phraense sp. nov., isolated from plant litter.</title>
        <authorList>
            <person name="Suriyachadkun C."/>
        </authorList>
    </citation>
    <scope>NUCLEOTIDE SEQUENCE [LARGE SCALE GENOMIC DNA]</scope>
    <source>
        <strain evidence="3 4">A-T 5661</strain>
    </source>
</reference>
<dbReference type="GO" id="GO:0016491">
    <property type="term" value="F:oxidoreductase activity"/>
    <property type="evidence" value="ECO:0007669"/>
    <property type="project" value="UniProtKB-KW"/>
</dbReference>
<comment type="similarity">
    <text evidence="1">Belongs to the short-chain dehydrogenases/reductases (SDR) family.</text>
</comment>
<dbReference type="Proteomes" id="UP000317982">
    <property type="component" value="Unassembled WGS sequence"/>
</dbReference>
<dbReference type="RefSeq" id="WP_142709244.1">
    <property type="nucleotide sequence ID" value="NZ_VIRS01000042.1"/>
</dbReference>